<dbReference type="EMBL" id="CP036278">
    <property type="protein sequence ID" value="QDU54890.1"/>
    <property type="molecule type" value="Genomic_DNA"/>
</dbReference>
<dbReference type="PANTHER" id="PTHR23522">
    <property type="entry name" value="BLL5896 PROTEIN"/>
    <property type="match status" value="1"/>
</dbReference>
<dbReference type="PROSITE" id="PS50850">
    <property type="entry name" value="MFS"/>
    <property type="match status" value="1"/>
</dbReference>
<dbReference type="InterPro" id="IPR004740">
    <property type="entry name" value="Nuc_H_symport"/>
</dbReference>
<keyword evidence="4 7" id="KW-0812">Transmembrane</keyword>
<evidence type="ECO:0000256" key="5">
    <source>
        <dbReference type="ARBA" id="ARBA00022989"/>
    </source>
</evidence>
<feature type="transmembrane region" description="Helical" evidence="7">
    <location>
        <begin position="247"/>
        <end position="266"/>
    </location>
</feature>
<evidence type="ECO:0000313" key="10">
    <source>
        <dbReference type="Proteomes" id="UP000315750"/>
    </source>
</evidence>
<feature type="transmembrane region" description="Helical" evidence="7">
    <location>
        <begin position="210"/>
        <end position="227"/>
    </location>
</feature>
<feature type="transmembrane region" description="Helical" evidence="7">
    <location>
        <begin position="35"/>
        <end position="55"/>
    </location>
</feature>
<evidence type="ECO:0000256" key="3">
    <source>
        <dbReference type="ARBA" id="ARBA00022475"/>
    </source>
</evidence>
<name>A0A518AJJ6_9BACT</name>
<feature type="transmembrane region" description="Helical" evidence="7">
    <location>
        <begin position="162"/>
        <end position="181"/>
    </location>
</feature>
<comment type="subcellular location">
    <subcellularLocation>
        <location evidence="1">Cell membrane</location>
        <topology evidence="1">Multi-pass membrane protein</topology>
    </subcellularLocation>
</comment>
<evidence type="ECO:0000256" key="7">
    <source>
        <dbReference type="SAM" id="Phobius"/>
    </source>
</evidence>
<dbReference type="Pfam" id="PF03825">
    <property type="entry name" value="Nuc_H_symport"/>
    <property type="match status" value="1"/>
</dbReference>
<keyword evidence="3" id="KW-1003">Cell membrane</keyword>
<proteinExistence type="predicted"/>
<organism evidence="9 10">
    <name type="scientific">Aeoliella mucimassa</name>
    <dbReference type="NCBI Taxonomy" id="2527972"/>
    <lineage>
        <taxon>Bacteria</taxon>
        <taxon>Pseudomonadati</taxon>
        <taxon>Planctomycetota</taxon>
        <taxon>Planctomycetia</taxon>
        <taxon>Pirellulales</taxon>
        <taxon>Lacipirellulaceae</taxon>
        <taxon>Aeoliella</taxon>
    </lineage>
</organism>
<evidence type="ECO:0000259" key="8">
    <source>
        <dbReference type="PROSITE" id="PS50850"/>
    </source>
</evidence>
<keyword evidence="5 7" id="KW-1133">Transmembrane helix</keyword>
<gene>
    <name evidence="9" type="primary">yegT_1</name>
    <name evidence="9" type="ORF">Pan181_10750</name>
</gene>
<protein>
    <submittedName>
        <fullName evidence="9">Nucleoside transporter YegT</fullName>
    </submittedName>
</protein>
<dbReference type="GO" id="GO:0015212">
    <property type="term" value="F:cytidine transmembrane transporter activity"/>
    <property type="evidence" value="ECO:0007669"/>
    <property type="project" value="TreeGrafter"/>
</dbReference>
<dbReference type="GO" id="GO:0005886">
    <property type="term" value="C:plasma membrane"/>
    <property type="evidence" value="ECO:0007669"/>
    <property type="project" value="UniProtKB-SubCell"/>
</dbReference>
<accession>A0A518AJJ6</accession>
<keyword evidence="6 7" id="KW-0472">Membrane</keyword>
<feature type="transmembrane region" description="Helical" evidence="7">
    <location>
        <begin position="335"/>
        <end position="358"/>
    </location>
</feature>
<evidence type="ECO:0000256" key="1">
    <source>
        <dbReference type="ARBA" id="ARBA00004651"/>
    </source>
</evidence>
<evidence type="ECO:0000313" key="9">
    <source>
        <dbReference type="EMBL" id="QDU54890.1"/>
    </source>
</evidence>
<dbReference type="SUPFAM" id="SSF103473">
    <property type="entry name" value="MFS general substrate transporter"/>
    <property type="match status" value="1"/>
</dbReference>
<dbReference type="KEGG" id="amuc:Pan181_10750"/>
<feature type="transmembrane region" description="Helical" evidence="7">
    <location>
        <begin position="273"/>
        <end position="293"/>
    </location>
</feature>
<keyword evidence="2" id="KW-0813">Transport</keyword>
<sequence length="414" mass="45003">MFVQYAALGLWSVTVGTYIGENTAPAGTAMFSSSFVGLAGIASAVGALVAPLLFGALADSWFRTDRMITLLNLACGAMLVLMWSSTNQWWFLAAIIGYYQCSVPALTLTHSLTLRHLAGSRELFSIVRASGTAGWILAMVIVGSLVPWYWGMPSKLVDASTWPMKMGATVHGVMIILSFALPKTMPQAGRGSWRTLLHGCRALLAMRPRLVRFLIVSFIATISAQFYNTFANLYLNNKGVENAATKLSLGQVVEIVCMLLLPVLLVRWGPKRVFMIGVVAWIVRFLCLAYGSTEGLGMALIYTAIMLHGVCYVFVYITGYIYVDHAATPHTQSAAQGMLAMATSGLGHFSGSLLSGFMQARYLTPAGVEVPPYDWRSFYMVAAGVSVVALVLFFVLMGFKREVMPDDIDPHEAV</sequence>
<feature type="transmembrane region" description="Helical" evidence="7">
    <location>
        <begin position="378"/>
        <end position="399"/>
    </location>
</feature>
<evidence type="ECO:0000256" key="4">
    <source>
        <dbReference type="ARBA" id="ARBA00022692"/>
    </source>
</evidence>
<feature type="transmembrane region" description="Helical" evidence="7">
    <location>
        <begin position="129"/>
        <end position="150"/>
    </location>
</feature>
<dbReference type="AlphaFoldDB" id="A0A518AJJ6"/>
<feature type="domain" description="Major facilitator superfamily (MFS) profile" evidence="8">
    <location>
        <begin position="201"/>
        <end position="414"/>
    </location>
</feature>
<dbReference type="InterPro" id="IPR020846">
    <property type="entry name" value="MFS_dom"/>
</dbReference>
<feature type="transmembrane region" description="Helical" evidence="7">
    <location>
        <begin position="67"/>
        <end position="83"/>
    </location>
</feature>
<dbReference type="Gene3D" id="1.20.1250.20">
    <property type="entry name" value="MFS general substrate transporter like domains"/>
    <property type="match status" value="2"/>
</dbReference>
<keyword evidence="10" id="KW-1185">Reference proteome</keyword>
<feature type="transmembrane region" description="Helical" evidence="7">
    <location>
        <begin position="299"/>
        <end position="323"/>
    </location>
</feature>
<dbReference type="InterPro" id="IPR036259">
    <property type="entry name" value="MFS_trans_sf"/>
</dbReference>
<dbReference type="GO" id="GO:0015213">
    <property type="term" value="F:uridine transmembrane transporter activity"/>
    <property type="evidence" value="ECO:0007669"/>
    <property type="project" value="TreeGrafter"/>
</dbReference>
<feature type="transmembrane region" description="Helical" evidence="7">
    <location>
        <begin position="89"/>
        <end position="108"/>
    </location>
</feature>
<dbReference type="Proteomes" id="UP000315750">
    <property type="component" value="Chromosome"/>
</dbReference>
<dbReference type="PANTHER" id="PTHR23522:SF4">
    <property type="entry name" value="NUCLEOSIDE PERMEASE NUPG-RELATED"/>
    <property type="match status" value="1"/>
</dbReference>
<reference evidence="9 10" key="1">
    <citation type="submission" date="2019-02" db="EMBL/GenBank/DDBJ databases">
        <title>Deep-cultivation of Planctomycetes and their phenomic and genomic characterization uncovers novel biology.</title>
        <authorList>
            <person name="Wiegand S."/>
            <person name="Jogler M."/>
            <person name="Boedeker C."/>
            <person name="Pinto D."/>
            <person name="Vollmers J."/>
            <person name="Rivas-Marin E."/>
            <person name="Kohn T."/>
            <person name="Peeters S.H."/>
            <person name="Heuer A."/>
            <person name="Rast P."/>
            <person name="Oberbeckmann S."/>
            <person name="Bunk B."/>
            <person name="Jeske O."/>
            <person name="Meyerdierks A."/>
            <person name="Storesund J.E."/>
            <person name="Kallscheuer N."/>
            <person name="Luecker S."/>
            <person name="Lage O.M."/>
            <person name="Pohl T."/>
            <person name="Merkel B.J."/>
            <person name="Hornburger P."/>
            <person name="Mueller R.-W."/>
            <person name="Bruemmer F."/>
            <person name="Labrenz M."/>
            <person name="Spormann A.M."/>
            <person name="Op den Camp H."/>
            <person name="Overmann J."/>
            <person name="Amann R."/>
            <person name="Jetten M.S.M."/>
            <person name="Mascher T."/>
            <person name="Medema M.H."/>
            <person name="Devos D.P."/>
            <person name="Kaster A.-K."/>
            <person name="Ovreas L."/>
            <person name="Rohde M."/>
            <person name="Galperin M.Y."/>
            <person name="Jogler C."/>
        </authorList>
    </citation>
    <scope>NUCLEOTIDE SEQUENCE [LARGE SCALE GENOMIC DNA]</scope>
    <source>
        <strain evidence="9 10">Pan181</strain>
    </source>
</reference>
<evidence type="ECO:0000256" key="6">
    <source>
        <dbReference type="ARBA" id="ARBA00023136"/>
    </source>
</evidence>
<evidence type="ECO:0000256" key="2">
    <source>
        <dbReference type="ARBA" id="ARBA00022448"/>
    </source>
</evidence>